<reference evidence="2 3" key="1">
    <citation type="journal article" date="2015" name="Nature">
        <title>rRNA introns, odd ribosomes, and small enigmatic genomes across a large radiation of phyla.</title>
        <authorList>
            <person name="Brown C.T."/>
            <person name="Hug L.A."/>
            <person name="Thomas B.C."/>
            <person name="Sharon I."/>
            <person name="Castelle C.J."/>
            <person name="Singh A."/>
            <person name="Wilkins M.J."/>
            <person name="Williams K.H."/>
            <person name="Banfield J.F."/>
        </authorList>
    </citation>
    <scope>NUCLEOTIDE SEQUENCE [LARGE SCALE GENOMIC DNA]</scope>
</reference>
<sequence>MRLTTSPFSKGAFFFEKGKTVLLHGRGSYMKIRTMRPADEEIIRAMYRDAFAGAPWFEKVPEEEVLMRWESHRGKIGFSCLVAEEAGELMGATWWDTLTIDALSAERGETLAEFALREGTKAERIIWIRETVVFQRFQGRGIARMLKAASLEVISAEAKSLILTRMRDDNMGILHVAQRFGFKRTGIRMPSKSNPDVWHEYWYLNIMETNNE</sequence>
<dbReference type="SUPFAM" id="SSF55729">
    <property type="entry name" value="Acyl-CoA N-acyltransferases (Nat)"/>
    <property type="match status" value="1"/>
</dbReference>
<feature type="domain" description="N-acetyltransferase" evidence="1">
    <location>
        <begin position="30"/>
        <end position="204"/>
    </location>
</feature>
<evidence type="ECO:0000313" key="2">
    <source>
        <dbReference type="EMBL" id="KKU06632.1"/>
    </source>
</evidence>
<evidence type="ECO:0000313" key="3">
    <source>
        <dbReference type="Proteomes" id="UP000033999"/>
    </source>
</evidence>
<dbReference type="PROSITE" id="PS51186">
    <property type="entry name" value="GNAT"/>
    <property type="match status" value="1"/>
</dbReference>
<organism evidence="2 3">
    <name type="scientific">Candidatus Magasanikbacteria bacterium GW2011_GWA2_45_39</name>
    <dbReference type="NCBI Taxonomy" id="1619041"/>
    <lineage>
        <taxon>Bacteria</taxon>
        <taxon>Candidatus Magasanikiibacteriota</taxon>
    </lineage>
</organism>
<dbReference type="InterPro" id="IPR000182">
    <property type="entry name" value="GNAT_dom"/>
</dbReference>
<dbReference type="GO" id="GO:0016747">
    <property type="term" value="F:acyltransferase activity, transferring groups other than amino-acyl groups"/>
    <property type="evidence" value="ECO:0007669"/>
    <property type="project" value="InterPro"/>
</dbReference>
<dbReference type="AlphaFoldDB" id="A0A0G1MEZ2"/>
<gene>
    <name evidence="2" type="ORF">UX10_C0027G0006</name>
</gene>
<dbReference type="InterPro" id="IPR016181">
    <property type="entry name" value="Acyl_CoA_acyltransferase"/>
</dbReference>
<proteinExistence type="predicted"/>
<dbReference type="Proteomes" id="UP000033999">
    <property type="component" value="Unassembled WGS sequence"/>
</dbReference>
<evidence type="ECO:0000259" key="1">
    <source>
        <dbReference type="PROSITE" id="PS51186"/>
    </source>
</evidence>
<dbReference type="Gene3D" id="3.40.630.30">
    <property type="match status" value="1"/>
</dbReference>
<accession>A0A0G1MEZ2</accession>
<dbReference type="EMBL" id="LCKX01000027">
    <property type="protein sequence ID" value="KKU06632.1"/>
    <property type="molecule type" value="Genomic_DNA"/>
</dbReference>
<name>A0A0G1MEZ2_9BACT</name>
<comment type="caution">
    <text evidence="2">The sequence shown here is derived from an EMBL/GenBank/DDBJ whole genome shotgun (WGS) entry which is preliminary data.</text>
</comment>
<dbReference type="Pfam" id="PF00583">
    <property type="entry name" value="Acetyltransf_1"/>
    <property type="match status" value="1"/>
</dbReference>
<protein>
    <recommendedName>
        <fullName evidence="1">N-acetyltransferase domain-containing protein</fullName>
    </recommendedName>
</protein>